<evidence type="ECO:0000313" key="2">
    <source>
        <dbReference type="Proteomes" id="UP001153331"/>
    </source>
</evidence>
<organism evidence="1 2">
    <name type="scientific">Boeremia exigua</name>
    <dbReference type="NCBI Taxonomy" id="749465"/>
    <lineage>
        <taxon>Eukaryota</taxon>
        <taxon>Fungi</taxon>
        <taxon>Dikarya</taxon>
        <taxon>Ascomycota</taxon>
        <taxon>Pezizomycotina</taxon>
        <taxon>Dothideomycetes</taxon>
        <taxon>Pleosporomycetidae</taxon>
        <taxon>Pleosporales</taxon>
        <taxon>Pleosporineae</taxon>
        <taxon>Didymellaceae</taxon>
        <taxon>Boeremia</taxon>
    </lineage>
</organism>
<dbReference type="Proteomes" id="UP001153331">
    <property type="component" value="Unassembled WGS sequence"/>
</dbReference>
<proteinExistence type="predicted"/>
<sequence length="148" mass="15365">MEQPVGRTTTCNVFSGALQRDVIGRVTAVCVACSPDFSCTQVSICEADISAKLIARDFVGPSVLHCARFPITEATVVVGPFDGALRGGDRGKDANSSNDCRDNGIGMHGGGESETDKSPKGLSTSTAPNKLSTAVIGLGKRNLGHWAK</sequence>
<accession>A0ACC2HWC0</accession>
<reference evidence="1" key="1">
    <citation type="submission" date="2022-11" db="EMBL/GenBank/DDBJ databases">
        <title>Genome Sequence of Boeremia exigua.</title>
        <authorList>
            <person name="Buettner E."/>
        </authorList>
    </citation>
    <scope>NUCLEOTIDE SEQUENCE</scope>
    <source>
        <strain evidence="1">CU02</strain>
    </source>
</reference>
<dbReference type="EMBL" id="JAPHNI010000975">
    <property type="protein sequence ID" value="KAJ8107229.1"/>
    <property type="molecule type" value="Genomic_DNA"/>
</dbReference>
<protein>
    <submittedName>
        <fullName evidence="1">Uncharacterized protein</fullName>
    </submittedName>
</protein>
<comment type="caution">
    <text evidence="1">The sequence shown here is derived from an EMBL/GenBank/DDBJ whole genome shotgun (WGS) entry which is preliminary data.</text>
</comment>
<keyword evidence="2" id="KW-1185">Reference proteome</keyword>
<evidence type="ECO:0000313" key="1">
    <source>
        <dbReference type="EMBL" id="KAJ8107229.1"/>
    </source>
</evidence>
<gene>
    <name evidence="1" type="ORF">OPT61_g9007</name>
</gene>
<name>A0ACC2HWC0_9PLEO</name>